<keyword evidence="10" id="KW-1185">Reference proteome</keyword>
<evidence type="ECO:0000313" key="9">
    <source>
        <dbReference type="EMBL" id="MBF4631127.1"/>
    </source>
</evidence>
<dbReference type="PANTHER" id="PTHR30561">
    <property type="entry name" value="SMR FAMILY PROTON-DEPENDENT DRUG EFFLUX TRANSPORTER SUGE"/>
    <property type="match status" value="1"/>
</dbReference>
<comment type="subcellular location">
    <subcellularLocation>
        <location evidence="1 7">Cell membrane</location>
        <topology evidence="1 7">Multi-pass membrane protein</topology>
    </subcellularLocation>
</comment>
<evidence type="ECO:0000256" key="7">
    <source>
        <dbReference type="RuleBase" id="RU003942"/>
    </source>
</evidence>
<dbReference type="GO" id="GO:0015220">
    <property type="term" value="F:choline transmembrane transporter activity"/>
    <property type="evidence" value="ECO:0007669"/>
    <property type="project" value="TreeGrafter"/>
</dbReference>
<keyword evidence="6 8" id="KW-0472">Membrane</keyword>
<comment type="caution">
    <text evidence="9">The sequence shown here is derived from an EMBL/GenBank/DDBJ whole genome shotgun (WGS) entry which is preliminary data.</text>
</comment>
<evidence type="ECO:0000256" key="8">
    <source>
        <dbReference type="SAM" id="Phobius"/>
    </source>
</evidence>
<dbReference type="RefSeq" id="WP_194675005.1">
    <property type="nucleotide sequence ID" value="NZ_JADKRP010000001.1"/>
</dbReference>
<dbReference type="GO" id="GO:0015199">
    <property type="term" value="F:amino-acid betaine transmembrane transporter activity"/>
    <property type="evidence" value="ECO:0007669"/>
    <property type="project" value="TreeGrafter"/>
</dbReference>
<dbReference type="InterPro" id="IPR037185">
    <property type="entry name" value="EmrE-like"/>
</dbReference>
<keyword evidence="2" id="KW-0813">Transport</keyword>
<dbReference type="GO" id="GO:0015297">
    <property type="term" value="F:antiporter activity"/>
    <property type="evidence" value="ECO:0007669"/>
    <property type="project" value="TreeGrafter"/>
</dbReference>
<evidence type="ECO:0000256" key="4">
    <source>
        <dbReference type="ARBA" id="ARBA00022692"/>
    </source>
</evidence>
<name>A0A8I0VC66_9MICO</name>
<dbReference type="PANTHER" id="PTHR30561:SF1">
    <property type="entry name" value="MULTIDRUG TRANSPORTER EMRE"/>
    <property type="match status" value="1"/>
</dbReference>
<dbReference type="Pfam" id="PF00893">
    <property type="entry name" value="Multi_Drug_Res"/>
    <property type="match status" value="1"/>
</dbReference>
<proteinExistence type="inferred from homology"/>
<reference evidence="9 10" key="1">
    <citation type="submission" date="2020-10" db="EMBL/GenBank/DDBJ databases">
        <title>Draft genome sequences of plant-associated actinobacteria.</title>
        <authorList>
            <person name="Tarlachkov S.V."/>
            <person name="Starodumova I.P."/>
            <person name="Dorofeeva L.V."/>
            <person name="Prisyazhnaya N.V."/>
            <person name="Roubtsova T.V."/>
            <person name="Chizhov V.N."/>
            <person name="Nadler S.A."/>
            <person name="Subbotin S.A."/>
            <person name="Evtushenko L.I."/>
        </authorList>
    </citation>
    <scope>NUCLEOTIDE SEQUENCE [LARGE SCALE GENOMIC DNA]</scope>
    <source>
        <strain evidence="9 10">VKM Ac-2886</strain>
    </source>
</reference>
<dbReference type="GO" id="GO:0005886">
    <property type="term" value="C:plasma membrane"/>
    <property type="evidence" value="ECO:0007669"/>
    <property type="project" value="UniProtKB-SubCell"/>
</dbReference>
<evidence type="ECO:0000313" key="10">
    <source>
        <dbReference type="Proteomes" id="UP000634579"/>
    </source>
</evidence>
<protein>
    <submittedName>
        <fullName evidence="9">Multidrug efflux SMR transporter</fullName>
    </submittedName>
</protein>
<evidence type="ECO:0000256" key="5">
    <source>
        <dbReference type="ARBA" id="ARBA00022989"/>
    </source>
</evidence>
<gene>
    <name evidence="9" type="ORF">ITJ42_07855</name>
</gene>
<evidence type="ECO:0000256" key="2">
    <source>
        <dbReference type="ARBA" id="ARBA00022448"/>
    </source>
</evidence>
<evidence type="ECO:0000256" key="3">
    <source>
        <dbReference type="ARBA" id="ARBA00022475"/>
    </source>
</evidence>
<comment type="similarity">
    <text evidence="7">Belongs to the drug/metabolite transporter (DMT) superfamily. Small multidrug resistance (SMR) (TC 2.A.7.1) family.</text>
</comment>
<keyword evidence="3" id="KW-1003">Cell membrane</keyword>
<dbReference type="AlphaFoldDB" id="A0A8I0VC66"/>
<keyword evidence="5 8" id="KW-1133">Transmembrane helix</keyword>
<sequence length="134" mass="13352">MRWLLLGGAILTEVTAALALQAAVDAPGWYALVVAGYLAAFGFLTRVLKAGMAVGVAYGIWGASGVALTAVGATMLFGQPLTGPMILGLVLIVAGVLLVELGSQRAHAARAAATPVAADPATPSARITPTGEPS</sequence>
<dbReference type="Proteomes" id="UP000634579">
    <property type="component" value="Unassembled WGS sequence"/>
</dbReference>
<accession>A0A8I0VC66</accession>
<feature type="transmembrane region" description="Helical" evidence="8">
    <location>
        <begin position="55"/>
        <end position="77"/>
    </location>
</feature>
<dbReference type="GO" id="GO:0031460">
    <property type="term" value="P:glycine betaine transport"/>
    <property type="evidence" value="ECO:0007669"/>
    <property type="project" value="TreeGrafter"/>
</dbReference>
<dbReference type="InterPro" id="IPR045324">
    <property type="entry name" value="Small_multidrug_res"/>
</dbReference>
<dbReference type="EMBL" id="JADKRP010000001">
    <property type="protein sequence ID" value="MBF4631127.1"/>
    <property type="molecule type" value="Genomic_DNA"/>
</dbReference>
<feature type="transmembrane region" description="Helical" evidence="8">
    <location>
        <begin position="29"/>
        <end position="48"/>
    </location>
</feature>
<dbReference type="InterPro" id="IPR000390">
    <property type="entry name" value="Small_drug/metabolite_transptr"/>
</dbReference>
<feature type="transmembrane region" description="Helical" evidence="8">
    <location>
        <begin position="83"/>
        <end position="101"/>
    </location>
</feature>
<evidence type="ECO:0000256" key="6">
    <source>
        <dbReference type="ARBA" id="ARBA00023136"/>
    </source>
</evidence>
<dbReference type="SUPFAM" id="SSF103481">
    <property type="entry name" value="Multidrug resistance efflux transporter EmrE"/>
    <property type="match status" value="1"/>
</dbReference>
<evidence type="ECO:0000256" key="1">
    <source>
        <dbReference type="ARBA" id="ARBA00004651"/>
    </source>
</evidence>
<keyword evidence="4 7" id="KW-0812">Transmembrane</keyword>
<dbReference type="Gene3D" id="1.10.3730.20">
    <property type="match status" value="1"/>
</dbReference>
<organism evidence="9 10">
    <name type="scientific">Clavibacter phaseoli</name>
    <dbReference type="NCBI Taxonomy" id="1734031"/>
    <lineage>
        <taxon>Bacteria</taxon>
        <taxon>Bacillati</taxon>
        <taxon>Actinomycetota</taxon>
        <taxon>Actinomycetes</taxon>
        <taxon>Micrococcales</taxon>
        <taxon>Microbacteriaceae</taxon>
        <taxon>Clavibacter</taxon>
    </lineage>
</organism>